<dbReference type="AlphaFoldDB" id="A0A2X2YSB6"/>
<dbReference type="EMBL" id="UASJ01000001">
    <property type="protein sequence ID" value="SQB63515.1"/>
    <property type="molecule type" value="Genomic_DNA"/>
</dbReference>
<protein>
    <submittedName>
        <fullName evidence="2">Uncharacterized protein</fullName>
    </submittedName>
</protein>
<dbReference type="Pfam" id="PF21853">
    <property type="entry name" value="DUF6912"/>
    <property type="match status" value="1"/>
</dbReference>
<name>A0A2X2YSB6_9ACTO</name>
<proteinExistence type="predicted"/>
<evidence type="ECO:0000313" key="3">
    <source>
        <dbReference type="Proteomes" id="UP000250245"/>
    </source>
</evidence>
<dbReference type="Proteomes" id="UP000250245">
    <property type="component" value="Unassembled WGS sequence"/>
</dbReference>
<gene>
    <name evidence="1" type="ORF">HHJ67_01985</name>
    <name evidence="2" type="ORF">NCTC11820_00296</name>
</gene>
<sequence length="178" mass="19004">MSSVPQQLKNIRAYIALSPACLQGKTWEGSPVTVVDEAWCVAAGFPAPGELRGEDREVAEDEALHAAALKSLDAQVDSPRPLRVVAVAEVAGTDLQSCPSKCGGSYILTRPVQYSEVVSYHVDEPAAIAEVAKLVQLRAGQAEGATEAGEPSPELEFPELLWFDGSELEILREFLGLS</sequence>
<dbReference type="Proteomes" id="UP000553981">
    <property type="component" value="Unassembled WGS sequence"/>
</dbReference>
<dbReference type="InterPro" id="IPR054206">
    <property type="entry name" value="DUF6912"/>
</dbReference>
<accession>A0A2X2YSB6</accession>
<evidence type="ECO:0000313" key="2">
    <source>
        <dbReference type="EMBL" id="SQB63515.1"/>
    </source>
</evidence>
<reference evidence="1 4" key="2">
    <citation type="submission" date="2020-04" db="EMBL/GenBank/DDBJ databases">
        <title>Antimicrobial susceptibility and clonality of vaginal-derived multi-drug resistant Mobiluncus isolates in China.</title>
        <authorList>
            <person name="Zhang X."/>
        </authorList>
    </citation>
    <scope>NUCLEOTIDE SEQUENCE [LARGE SCALE GENOMIC DNA]</scope>
    <source>
        <strain evidence="1 4">19</strain>
    </source>
</reference>
<dbReference type="GeneID" id="55564553"/>
<dbReference type="EMBL" id="JABCUI010000001">
    <property type="protein sequence ID" value="NMW86523.1"/>
    <property type="molecule type" value="Genomic_DNA"/>
</dbReference>
<reference evidence="2 3" key="1">
    <citation type="submission" date="2018-06" db="EMBL/GenBank/DDBJ databases">
        <authorList>
            <consortium name="Pathogen Informatics"/>
            <person name="Doyle S."/>
        </authorList>
    </citation>
    <scope>NUCLEOTIDE SEQUENCE [LARGE SCALE GENOMIC DNA]</scope>
    <source>
        <strain evidence="2 3">NCTC11820</strain>
    </source>
</reference>
<evidence type="ECO:0000313" key="4">
    <source>
        <dbReference type="Proteomes" id="UP000553981"/>
    </source>
</evidence>
<organism evidence="2 3">
    <name type="scientific">Mobiluncus curtisii</name>
    <dbReference type="NCBI Taxonomy" id="2051"/>
    <lineage>
        <taxon>Bacteria</taxon>
        <taxon>Bacillati</taxon>
        <taxon>Actinomycetota</taxon>
        <taxon>Actinomycetes</taxon>
        <taxon>Actinomycetales</taxon>
        <taxon>Actinomycetaceae</taxon>
        <taxon>Mobiluncus</taxon>
    </lineage>
</organism>
<dbReference type="RefSeq" id="WP_004008403.1">
    <property type="nucleotide sequence ID" value="NZ_CP068112.1"/>
</dbReference>
<evidence type="ECO:0000313" key="1">
    <source>
        <dbReference type="EMBL" id="NMW86523.1"/>
    </source>
</evidence>